<keyword evidence="3" id="KW-1185">Reference proteome</keyword>
<dbReference type="AlphaFoldDB" id="A0A6A6UMZ2"/>
<evidence type="ECO:0000313" key="3">
    <source>
        <dbReference type="Proteomes" id="UP000799302"/>
    </source>
</evidence>
<evidence type="ECO:0000313" key="2">
    <source>
        <dbReference type="EMBL" id="KAF2672861.1"/>
    </source>
</evidence>
<reference evidence="2" key="1">
    <citation type="journal article" date="2020" name="Stud. Mycol.">
        <title>101 Dothideomycetes genomes: a test case for predicting lifestyles and emergence of pathogens.</title>
        <authorList>
            <person name="Haridas S."/>
            <person name="Albert R."/>
            <person name="Binder M."/>
            <person name="Bloem J."/>
            <person name="Labutti K."/>
            <person name="Salamov A."/>
            <person name="Andreopoulos B."/>
            <person name="Baker S."/>
            <person name="Barry K."/>
            <person name="Bills G."/>
            <person name="Bluhm B."/>
            <person name="Cannon C."/>
            <person name="Castanera R."/>
            <person name="Culley D."/>
            <person name="Daum C."/>
            <person name="Ezra D."/>
            <person name="Gonzalez J."/>
            <person name="Henrissat B."/>
            <person name="Kuo A."/>
            <person name="Liang C."/>
            <person name="Lipzen A."/>
            <person name="Lutzoni F."/>
            <person name="Magnuson J."/>
            <person name="Mondo S."/>
            <person name="Nolan M."/>
            <person name="Ohm R."/>
            <person name="Pangilinan J."/>
            <person name="Park H.-J."/>
            <person name="Ramirez L."/>
            <person name="Alfaro M."/>
            <person name="Sun H."/>
            <person name="Tritt A."/>
            <person name="Yoshinaga Y."/>
            <person name="Zwiers L.-H."/>
            <person name="Turgeon B."/>
            <person name="Goodwin S."/>
            <person name="Spatafora J."/>
            <person name="Crous P."/>
            <person name="Grigoriev I."/>
        </authorList>
    </citation>
    <scope>NUCLEOTIDE SEQUENCE</scope>
    <source>
        <strain evidence="2">CBS 115976</strain>
    </source>
</reference>
<evidence type="ECO:0000256" key="1">
    <source>
        <dbReference type="SAM" id="MobiDB-lite"/>
    </source>
</evidence>
<proteinExistence type="predicted"/>
<dbReference type="EMBL" id="MU004231">
    <property type="protein sequence ID" value="KAF2672861.1"/>
    <property type="molecule type" value="Genomic_DNA"/>
</dbReference>
<accession>A0A6A6UMZ2</accession>
<name>A0A6A6UMZ2_9PEZI</name>
<organism evidence="2 3">
    <name type="scientific">Microthyrium microscopicum</name>
    <dbReference type="NCBI Taxonomy" id="703497"/>
    <lineage>
        <taxon>Eukaryota</taxon>
        <taxon>Fungi</taxon>
        <taxon>Dikarya</taxon>
        <taxon>Ascomycota</taxon>
        <taxon>Pezizomycotina</taxon>
        <taxon>Dothideomycetes</taxon>
        <taxon>Dothideomycetes incertae sedis</taxon>
        <taxon>Microthyriales</taxon>
        <taxon>Microthyriaceae</taxon>
        <taxon>Microthyrium</taxon>
    </lineage>
</organism>
<gene>
    <name evidence="2" type="ORF">BT63DRAFT_409931</name>
</gene>
<evidence type="ECO:0008006" key="4">
    <source>
        <dbReference type="Google" id="ProtNLM"/>
    </source>
</evidence>
<protein>
    <recommendedName>
        <fullName evidence="4">Actin-like ATPase domain-containing protein</fullName>
    </recommendedName>
</protein>
<feature type="region of interest" description="Disordered" evidence="1">
    <location>
        <begin position="171"/>
        <end position="241"/>
    </location>
</feature>
<feature type="compositionally biased region" description="Polar residues" evidence="1">
    <location>
        <begin position="203"/>
        <end position="239"/>
    </location>
</feature>
<dbReference type="Proteomes" id="UP000799302">
    <property type="component" value="Unassembled WGS sequence"/>
</dbReference>
<sequence length="646" mass="72261">MVPHQRKISLWIRREATAGILIDECPYARPKMFPNSKAHTTEDLDDLVTSDEEPDLDDGNLSLIVLYITDRFQICLCLLFPPPKSSFADTSLDNDNSPSKRQKLATLANAYQALDLSDTQKAHPFELFPNELTPRLSVTLDSLGCYANCRVSLKPLGAPCSRSTISHKYRPTFPFGQHNHTMTRKRAVSSNLPEAGLNKRITRSGQNRASYPSDANRNRSQLPTETPTAASEGNSTIASLATPPCTGKPISRLNSGILARWYSTECPKSNIIHGKAGTGPILSSVHLLWSQTQMKLVSSWEWFMQTRMKAVIAALAKDYPSVQTLRIVLVVPATWPERIVKIYKQCMSQKSLGWDGEVTTRIIAEPSDALYGRRSISASIDNLTTGLTQKEVVATVDIGDSTIDISFNQALHAKWMHHFLDGFGLINKLWLEGLVGKPHDWLHSKLGENFKYTPASYVACDFARFHKYKLYEAAKEECLDDQAGFNIFFINGTKLPIKHTSKLVTLTKEFLLRLLEQIMEIIKVNKERLRVTVKLVLFTGGGANYQMFHELIKVNDDLGDSEIELPTGNPLQVSKISALVNLLTAKIGKKMSLLVSSGLRPQDTQCHNDPSHSVCCNMTPTKSLRTTTLCQTTWRYWRKKGPLSQI</sequence>